<dbReference type="GO" id="GO:0005764">
    <property type="term" value="C:lysosome"/>
    <property type="evidence" value="ECO:0007669"/>
    <property type="project" value="TreeGrafter"/>
</dbReference>
<evidence type="ECO:0000256" key="5">
    <source>
        <dbReference type="RuleBase" id="RU367014"/>
    </source>
</evidence>
<evidence type="ECO:0000256" key="2">
    <source>
        <dbReference type="ARBA" id="ARBA00022741"/>
    </source>
</evidence>
<dbReference type="OrthoDB" id="10020193at2759"/>
<dbReference type="InParanoid" id="A0A1X7UTL6"/>
<dbReference type="InterPro" id="IPR006762">
    <property type="entry name" value="Gtr1_RagA"/>
</dbReference>
<keyword evidence="2 5" id="KW-0547">Nucleotide-binding</keyword>
<dbReference type="GO" id="GO:0009267">
    <property type="term" value="P:cellular response to starvation"/>
    <property type="evidence" value="ECO:0007669"/>
    <property type="project" value="TreeGrafter"/>
</dbReference>
<name>A0A1X7UTL6_AMPQE</name>
<dbReference type="Gene3D" id="3.30.450.190">
    <property type="match status" value="1"/>
</dbReference>
<comment type="similarity">
    <text evidence="1 5">Belongs to the GTR/RAG GTP-binding protein family.</text>
</comment>
<evidence type="ECO:0000256" key="1">
    <source>
        <dbReference type="ARBA" id="ARBA00007756"/>
    </source>
</evidence>
<dbReference type="GO" id="GO:0005525">
    <property type="term" value="F:GTP binding"/>
    <property type="evidence" value="ECO:0007669"/>
    <property type="project" value="UniProtKB-UniRule"/>
</dbReference>
<dbReference type="AlphaFoldDB" id="A0A1X7UTL6"/>
<evidence type="ECO:0000256" key="3">
    <source>
        <dbReference type="ARBA" id="ARBA00023134"/>
    </source>
</evidence>
<dbReference type="InterPro" id="IPR027417">
    <property type="entry name" value="P-loop_NTPase"/>
</dbReference>
<proteinExistence type="inferred from homology"/>
<dbReference type="PANTHER" id="PTHR11259:SF1">
    <property type="entry name" value="RAS-RELATED GTP-BINDING PROTEIN"/>
    <property type="match status" value="1"/>
</dbReference>
<dbReference type="GO" id="GO:0003924">
    <property type="term" value="F:GTPase activity"/>
    <property type="evidence" value="ECO:0007669"/>
    <property type="project" value="TreeGrafter"/>
</dbReference>
<dbReference type="GO" id="GO:0005634">
    <property type="term" value="C:nucleus"/>
    <property type="evidence" value="ECO:0007669"/>
    <property type="project" value="TreeGrafter"/>
</dbReference>
<organism evidence="6">
    <name type="scientific">Amphimedon queenslandica</name>
    <name type="common">Sponge</name>
    <dbReference type="NCBI Taxonomy" id="400682"/>
    <lineage>
        <taxon>Eukaryota</taxon>
        <taxon>Metazoa</taxon>
        <taxon>Porifera</taxon>
        <taxon>Demospongiae</taxon>
        <taxon>Heteroscleromorpha</taxon>
        <taxon>Haplosclerida</taxon>
        <taxon>Niphatidae</taxon>
        <taxon>Amphimedon</taxon>
    </lineage>
</organism>
<evidence type="ECO:0000256" key="4">
    <source>
        <dbReference type="ARBA" id="ARBA00049117"/>
    </source>
</evidence>
<evidence type="ECO:0000313" key="6">
    <source>
        <dbReference type="EnsemblMetazoa" id="Aqu2.1.30717_001"/>
    </source>
</evidence>
<dbReference type="GO" id="GO:0010507">
    <property type="term" value="P:negative regulation of autophagy"/>
    <property type="evidence" value="ECO:0007669"/>
    <property type="project" value="TreeGrafter"/>
</dbReference>
<comment type="catalytic activity">
    <reaction evidence="4">
        <text>GTP + H2O = GDP + phosphate + H(+)</text>
        <dbReference type="Rhea" id="RHEA:19669"/>
        <dbReference type="ChEBI" id="CHEBI:15377"/>
        <dbReference type="ChEBI" id="CHEBI:15378"/>
        <dbReference type="ChEBI" id="CHEBI:37565"/>
        <dbReference type="ChEBI" id="CHEBI:43474"/>
        <dbReference type="ChEBI" id="CHEBI:58189"/>
    </reaction>
    <physiologicalReaction direction="left-to-right" evidence="4">
        <dbReference type="Rhea" id="RHEA:19670"/>
    </physiologicalReaction>
</comment>
<dbReference type="GO" id="GO:1990131">
    <property type="term" value="C:Gtr1-Gtr2 GTPase complex"/>
    <property type="evidence" value="ECO:0007669"/>
    <property type="project" value="TreeGrafter"/>
</dbReference>
<dbReference type="STRING" id="400682.A0A1X7UTL6"/>
<protein>
    <submittedName>
        <fullName evidence="6">Uncharacterized protein</fullName>
    </submittedName>
</protein>
<dbReference type="PANTHER" id="PTHR11259">
    <property type="entry name" value="RAS-RELATED GTP BINDING RAG/GTR YEAST"/>
    <property type="match status" value="1"/>
</dbReference>
<dbReference type="EnsemblMetazoa" id="Aqu2.1.30717_001">
    <property type="protein sequence ID" value="Aqu2.1.30717_001"/>
    <property type="gene ID" value="Aqu2.1.30717"/>
</dbReference>
<sequence length="188" mass="21806">MMKSRFKQLQKLAQEGEVLDEERISLVEHLLIEEKLTKEQALSQACDLLSAGVDTSSDTAELQQAFYAIHKMDLLPEDQRQMIYEKRESELVKRSLPLECKCFKTSIWDETLYKAWSQIVHLLIPNVNTLEMHLDSFAGILDADEVLLFERATFLVIAHSVKRQHSDIHRFEKISNIVKQFKLSCSKL</sequence>
<keyword evidence="3 5" id="KW-0342">GTP-binding</keyword>
<dbReference type="eggNOG" id="KOG3886">
    <property type="taxonomic scope" value="Eukaryota"/>
</dbReference>
<dbReference type="GO" id="GO:1904263">
    <property type="term" value="P:positive regulation of TORC1 signaling"/>
    <property type="evidence" value="ECO:0007669"/>
    <property type="project" value="TreeGrafter"/>
</dbReference>
<dbReference type="Pfam" id="PF04670">
    <property type="entry name" value="Gtr1_RagA"/>
    <property type="match status" value="1"/>
</dbReference>
<reference evidence="6" key="1">
    <citation type="submission" date="2017-05" db="UniProtKB">
        <authorList>
            <consortium name="EnsemblMetazoa"/>
        </authorList>
    </citation>
    <scope>IDENTIFICATION</scope>
</reference>
<accession>A0A1X7UTL6</accession>
<dbReference type="Gene3D" id="3.40.50.300">
    <property type="entry name" value="P-loop containing nucleotide triphosphate hydrolases"/>
    <property type="match status" value="1"/>
</dbReference>